<dbReference type="EMBL" id="JBHRTF010000003">
    <property type="protein sequence ID" value="MFC3115091.1"/>
    <property type="molecule type" value="Genomic_DNA"/>
</dbReference>
<dbReference type="Pfam" id="PF08668">
    <property type="entry name" value="HDOD"/>
    <property type="match status" value="1"/>
</dbReference>
<dbReference type="PANTHER" id="PTHR33525:SF6">
    <property type="entry name" value="HDOD DOMAIN-CONTAINING PROTEIN"/>
    <property type="match status" value="1"/>
</dbReference>
<dbReference type="Proteomes" id="UP001595555">
    <property type="component" value="Unassembled WGS sequence"/>
</dbReference>
<evidence type="ECO:0000313" key="3">
    <source>
        <dbReference type="Proteomes" id="UP001595555"/>
    </source>
</evidence>
<protein>
    <submittedName>
        <fullName evidence="2">HDOD domain-containing protein</fullName>
    </submittedName>
</protein>
<dbReference type="RefSeq" id="WP_378117073.1">
    <property type="nucleotide sequence ID" value="NZ_JBHRTF010000003.1"/>
</dbReference>
<proteinExistence type="predicted"/>
<dbReference type="InterPro" id="IPR013976">
    <property type="entry name" value="HDOD"/>
</dbReference>
<keyword evidence="3" id="KW-1185">Reference proteome</keyword>
<reference evidence="3" key="1">
    <citation type="journal article" date="2019" name="Int. J. Syst. Evol. Microbiol.">
        <title>The Global Catalogue of Microorganisms (GCM) 10K type strain sequencing project: providing services to taxonomists for standard genome sequencing and annotation.</title>
        <authorList>
            <consortium name="The Broad Institute Genomics Platform"/>
            <consortium name="The Broad Institute Genome Sequencing Center for Infectious Disease"/>
            <person name="Wu L."/>
            <person name="Ma J."/>
        </authorList>
    </citation>
    <scope>NUCLEOTIDE SEQUENCE [LARGE SCALE GENOMIC DNA]</scope>
    <source>
        <strain evidence="3">KCTC 52237</strain>
    </source>
</reference>
<organism evidence="2 3">
    <name type="scientific">Cellvibrio fontiphilus</name>
    <dbReference type="NCBI Taxonomy" id="1815559"/>
    <lineage>
        <taxon>Bacteria</taxon>
        <taxon>Pseudomonadati</taxon>
        <taxon>Pseudomonadota</taxon>
        <taxon>Gammaproteobacteria</taxon>
        <taxon>Cellvibrionales</taxon>
        <taxon>Cellvibrionaceae</taxon>
        <taxon>Cellvibrio</taxon>
    </lineage>
</organism>
<comment type="caution">
    <text evidence="2">The sequence shown here is derived from an EMBL/GenBank/DDBJ whole genome shotgun (WGS) entry which is preliminary data.</text>
</comment>
<dbReference type="PROSITE" id="PS51833">
    <property type="entry name" value="HDOD"/>
    <property type="match status" value="1"/>
</dbReference>
<gene>
    <name evidence="2" type="ORF">ACFODX_05950</name>
</gene>
<name>A0ABV7FBZ0_9GAMM</name>
<accession>A0ABV7FBZ0</accession>
<sequence length="273" mass="30183">MDLKELIDSAQKLPNIPKVVQELIESFGDENISGDEIAKKISSDQVLTAKVLRAANTAHYGGNRKVGSVNDAVLILGFNAVRTLVLASGMVGVFKAPEGFDLPAFWHNSFAVASTCKWLAKFSRDDAETAFTCGMIHNIGELLIHVLLPEECIEIQKLVDRGARNSDIEKTVLGFNFPEAGAELANRWKFPESIVESIRYQLEPQAAPKFSRLAALVYIADYIVHANEKEAPDYLLANFPSELAMQLGINIEKLLERIDETKELIGGFDELLH</sequence>
<evidence type="ECO:0000313" key="2">
    <source>
        <dbReference type="EMBL" id="MFC3115091.1"/>
    </source>
</evidence>
<dbReference type="PANTHER" id="PTHR33525">
    <property type="match status" value="1"/>
</dbReference>
<dbReference type="InterPro" id="IPR052340">
    <property type="entry name" value="RNase_Y/CdgJ"/>
</dbReference>
<feature type="domain" description="HDOD" evidence="1">
    <location>
        <begin position="13"/>
        <end position="204"/>
    </location>
</feature>
<dbReference type="SUPFAM" id="SSF109604">
    <property type="entry name" value="HD-domain/PDEase-like"/>
    <property type="match status" value="1"/>
</dbReference>
<dbReference type="Gene3D" id="1.10.3210.10">
    <property type="entry name" value="Hypothetical protein af1432"/>
    <property type="match status" value="1"/>
</dbReference>
<evidence type="ECO:0000259" key="1">
    <source>
        <dbReference type="PROSITE" id="PS51833"/>
    </source>
</evidence>